<dbReference type="GO" id="GO:0016020">
    <property type="term" value="C:membrane"/>
    <property type="evidence" value="ECO:0007669"/>
    <property type="project" value="UniProtKB-SubCell"/>
</dbReference>
<organism evidence="12 13">
    <name type="scientific">Pseudoalteromonas ulvae</name>
    <dbReference type="NCBI Taxonomy" id="107327"/>
    <lineage>
        <taxon>Bacteria</taxon>
        <taxon>Pseudomonadati</taxon>
        <taxon>Pseudomonadota</taxon>
        <taxon>Gammaproteobacteria</taxon>
        <taxon>Alteromonadales</taxon>
        <taxon>Pseudoalteromonadaceae</taxon>
        <taxon>Pseudoalteromonas</taxon>
    </lineage>
</organism>
<dbReference type="InterPro" id="IPR003660">
    <property type="entry name" value="HAMP_dom"/>
</dbReference>
<name>A0A244CV91_PSEDV</name>
<gene>
    <name evidence="12" type="ORF">B1199_02505</name>
</gene>
<dbReference type="SMART" id="SM00283">
    <property type="entry name" value="MA"/>
    <property type="match status" value="1"/>
</dbReference>
<keyword evidence="3 9" id="KW-1133">Transmembrane helix</keyword>
<evidence type="ECO:0000256" key="8">
    <source>
        <dbReference type="SAM" id="MobiDB-lite"/>
    </source>
</evidence>
<dbReference type="CDD" id="cd06225">
    <property type="entry name" value="HAMP"/>
    <property type="match status" value="1"/>
</dbReference>
<dbReference type="Pfam" id="PF00015">
    <property type="entry name" value="MCPsignal"/>
    <property type="match status" value="1"/>
</dbReference>
<dbReference type="RefSeq" id="WP_086742563.1">
    <property type="nucleotide sequence ID" value="NZ_MWPV01000001.1"/>
</dbReference>
<dbReference type="GO" id="GO:0007165">
    <property type="term" value="P:signal transduction"/>
    <property type="evidence" value="ECO:0007669"/>
    <property type="project" value="UniProtKB-KW"/>
</dbReference>
<keyword evidence="4 9" id="KW-0472">Membrane</keyword>
<feature type="region of interest" description="Disordered" evidence="8">
    <location>
        <begin position="540"/>
        <end position="571"/>
    </location>
</feature>
<dbReference type="PANTHER" id="PTHR32089:SF119">
    <property type="entry name" value="METHYL-ACCEPTING CHEMOTAXIS PROTEIN CTPL"/>
    <property type="match status" value="1"/>
</dbReference>
<protein>
    <recommendedName>
        <fullName evidence="14">Methyl-accepting chemotaxis protein</fullName>
    </recommendedName>
</protein>
<feature type="domain" description="HAMP" evidence="11">
    <location>
        <begin position="440"/>
        <end position="495"/>
    </location>
</feature>
<dbReference type="PROSITE" id="PS50885">
    <property type="entry name" value="HAMP"/>
    <property type="match status" value="1"/>
</dbReference>
<comment type="subcellular location">
    <subcellularLocation>
        <location evidence="1">Membrane</location>
        <topology evidence="1">Multi-pass membrane protein</topology>
    </subcellularLocation>
</comment>
<dbReference type="Proteomes" id="UP000194841">
    <property type="component" value="Unassembled WGS sequence"/>
</dbReference>
<evidence type="ECO:0000256" key="6">
    <source>
        <dbReference type="ARBA" id="ARBA00029447"/>
    </source>
</evidence>
<reference evidence="12 13" key="1">
    <citation type="submission" date="2017-02" db="EMBL/GenBank/DDBJ databases">
        <title>Pseudoalteromonas ulvae TC14 Genome.</title>
        <authorList>
            <person name="Molmeret M."/>
        </authorList>
    </citation>
    <scope>NUCLEOTIDE SEQUENCE [LARGE SCALE GENOMIC DNA]</scope>
    <source>
        <strain evidence="12">TC14</strain>
    </source>
</reference>
<evidence type="ECO:0000313" key="13">
    <source>
        <dbReference type="Proteomes" id="UP000194841"/>
    </source>
</evidence>
<evidence type="ECO:0000259" key="11">
    <source>
        <dbReference type="PROSITE" id="PS50885"/>
    </source>
</evidence>
<sequence>MNLKTKITTSFSVLVGISLIVMSLVLGNYSNNKASQTLTNQINERLVGLRDAKKEQLIDYFKLIDNQLITLASSETVIDASAEFISAFHQFDNETSDPEKLKGYYRNEFESKFKEQNGQSIDSLALLNQLDKPARYLQNIYIAENTHPLGSKNLLTSTDDGSQYSQYSQLHTRYHPFLNQYLNRFGYYDIFLVDANTGHVVYSVYKELDFATSLLTGPFKNSGLASAFTRATSLKSGEIALEDFAQYVPSYQAAAAFIATPIFSNEKKIAVLIFQMPIDKINDITTYQNQWSERGLGQSGETYLIGDDYKMRSQSRFLIEDATSYLTLLKKNNEPAEAINNIERKNTTVGFKTVKNEAIEAALGGKSGVMTTMGEHKSTVVSAYTPISIHNLNWALVSEIEQVEAFTDIEELITNITFITLATTAIMLLLSVFAAIYLSNFIVTPIRKLSKFISNTASNMDLSQRVADKDISEDEVGIVMSSFNQMLETFDQTLQAVSKASLLLSHELNTLQNHFQEVIEKTQNQTDLTIQISAAMEQMATTSEDVAHNAQQTSDASHNAAQKADEGNQNVHDNLDASKRLAHAMETSSKQMSELEEKTRSITSVLEVIRNIAEQTNLLALNAAIEAARAGEQGRGFSVVADEVRSLAKRTQESTTEINQIINTLQEGSESSMQAMKVSHDLAEHTLQSAEKAGVSLSSVNELINQIEAYNEQMATAATQQSAVARDVTEQVSAITGLASQNNTSIQEANKSAIHALSESKKVQRQIAQFKLSKPNQE</sequence>
<dbReference type="EMBL" id="MWPV01000001">
    <property type="protein sequence ID" value="OUL59169.1"/>
    <property type="molecule type" value="Genomic_DNA"/>
</dbReference>
<dbReference type="SUPFAM" id="SSF58104">
    <property type="entry name" value="Methyl-accepting chemotaxis protein (MCP) signaling domain"/>
    <property type="match status" value="1"/>
</dbReference>
<evidence type="ECO:0008006" key="14">
    <source>
        <dbReference type="Google" id="ProtNLM"/>
    </source>
</evidence>
<feature type="transmembrane region" description="Helical" evidence="9">
    <location>
        <begin position="418"/>
        <end position="443"/>
    </location>
</feature>
<keyword evidence="13" id="KW-1185">Reference proteome</keyword>
<evidence type="ECO:0000256" key="1">
    <source>
        <dbReference type="ARBA" id="ARBA00004141"/>
    </source>
</evidence>
<feature type="transmembrane region" description="Helical" evidence="9">
    <location>
        <begin position="7"/>
        <end position="29"/>
    </location>
</feature>
<evidence type="ECO:0000256" key="9">
    <source>
        <dbReference type="SAM" id="Phobius"/>
    </source>
</evidence>
<dbReference type="Gene3D" id="1.10.287.950">
    <property type="entry name" value="Methyl-accepting chemotaxis protein"/>
    <property type="match status" value="1"/>
</dbReference>
<evidence type="ECO:0000256" key="2">
    <source>
        <dbReference type="ARBA" id="ARBA00022692"/>
    </source>
</evidence>
<dbReference type="CDD" id="cd11386">
    <property type="entry name" value="MCP_signal"/>
    <property type="match status" value="1"/>
</dbReference>
<evidence type="ECO:0000256" key="7">
    <source>
        <dbReference type="PROSITE-ProRule" id="PRU00284"/>
    </source>
</evidence>
<feature type="compositionally biased region" description="Polar residues" evidence="8">
    <location>
        <begin position="540"/>
        <end position="560"/>
    </location>
</feature>
<feature type="domain" description="Methyl-accepting transducer" evidence="10">
    <location>
        <begin position="500"/>
        <end position="736"/>
    </location>
</feature>
<evidence type="ECO:0000313" key="12">
    <source>
        <dbReference type="EMBL" id="OUL59169.1"/>
    </source>
</evidence>
<dbReference type="PROSITE" id="PS50111">
    <property type="entry name" value="CHEMOTAXIS_TRANSDUC_2"/>
    <property type="match status" value="1"/>
</dbReference>
<dbReference type="AlphaFoldDB" id="A0A244CV91"/>
<dbReference type="FunFam" id="1.10.287.950:FF:000001">
    <property type="entry name" value="Methyl-accepting chemotaxis sensory transducer"/>
    <property type="match status" value="1"/>
</dbReference>
<evidence type="ECO:0000256" key="4">
    <source>
        <dbReference type="ARBA" id="ARBA00023136"/>
    </source>
</evidence>
<dbReference type="GO" id="GO:0006935">
    <property type="term" value="P:chemotaxis"/>
    <property type="evidence" value="ECO:0007669"/>
    <property type="project" value="UniProtKB-ARBA"/>
</dbReference>
<comment type="caution">
    <text evidence="12">The sequence shown here is derived from an EMBL/GenBank/DDBJ whole genome shotgun (WGS) entry which is preliminary data.</text>
</comment>
<dbReference type="Pfam" id="PF00672">
    <property type="entry name" value="HAMP"/>
    <property type="match status" value="1"/>
</dbReference>
<evidence type="ECO:0000256" key="3">
    <source>
        <dbReference type="ARBA" id="ARBA00022989"/>
    </source>
</evidence>
<dbReference type="PANTHER" id="PTHR32089">
    <property type="entry name" value="METHYL-ACCEPTING CHEMOTAXIS PROTEIN MCPB"/>
    <property type="match status" value="1"/>
</dbReference>
<accession>A0A244CV91</accession>
<keyword evidence="5 7" id="KW-0807">Transducer</keyword>
<comment type="similarity">
    <text evidence="6">Belongs to the methyl-accepting chemotaxis (MCP) protein family.</text>
</comment>
<evidence type="ECO:0000256" key="5">
    <source>
        <dbReference type="ARBA" id="ARBA00023224"/>
    </source>
</evidence>
<keyword evidence="2 9" id="KW-0812">Transmembrane</keyword>
<dbReference type="SMART" id="SM00304">
    <property type="entry name" value="HAMP"/>
    <property type="match status" value="1"/>
</dbReference>
<evidence type="ECO:0000259" key="10">
    <source>
        <dbReference type="PROSITE" id="PS50111"/>
    </source>
</evidence>
<proteinExistence type="inferred from homology"/>
<dbReference type="InterPro" id="IPR004089">
    <property type="entry name" value="MCPsignal_dom"/>
</dbReference>
<dbReference type="Gene3D" id="3.30.450.20">
    <property type="entry name" value="PAS domain"/>
    <property type="match status" value="1"/>
</dbReference>